<dbReference type="AlphaFoldDB" id="A0A158Q2Y6"/>
<dbReference type="InterPro" id="IPR037120">
    <property type="entry name" value="Haem_peroxidase_sf_animal"/>
</dbReference>
<dbReference type="OrthoDB" id="823504at2759"/>
<evidence type="ECO:0000313" key="10">
    <source>
        <dbReference type="Proteomes" id="UP000274756"/>
    </source>
</evidence>
<keyword evidence="6" id="KW-1015">Disulfide bond</keyword>
<comment type="catalytic activity">
    <reaction evidence="1">
        <text>2 a phenolic donor + H2O2 = 2 a phenolic radical donor + 2 H2O</text>
        <dbReference type="Rhea" id="RHEA:56136"/>
        <dbReference type="ChEBI" id="CHEBI:15377"/>
        <dbReference type="ChEBI" id="CHEBI:16240"/>
        <dbReference type="ChEBI" id="CHEBI:139520"/>
        <dbReference type="ChEBI" id="CHEBI:139521"/>
        <dbReference type="EC" id="1.11.1.7"/>
    </reaction>
</comment>
<reference evidence="8 10" key="2">
    <citation type="submission" date="2018-11" db="EMBL/GenBank/DDBJ databases">
        <authorList>
            <consortium name="Pathogen Informatics"/>
        </authorList>
    </citation>
    <scope>NUCLEOTIDE SEQUENCE [LARGE SCALE GENOMIC DNA]</scope>
</reference>
<keyword evidence="10" id="KW-1185">Reference proteome</keyword>
<dbReference type="Gene3D" id="1.10.640.10">
    <property type="entry name" value="Haem peroxidase domain superfamily, animal type"/>
    <property type="match status" value="1"/>
</dbReference>
<sequence length="626" mass="70945">MFRKIKTNRRSKIRLETVNSRQARLMRCKRIQNDPRNTAEILIREKLVVPLEDTSGRHTMSVDEVIRSNIANACVPRLDEAECERSICYNLYYRTFDGTCNNLQQPLRGAAFRPYNRLMPPEYDDGLSEPVSFTRQFRPSPRALSRTILASRKTVHHPEYNALMMQWGQFLTHDMAKTTLVPSAKCNVCKNITDLCMAIPIESTDPNGIFKKGGCIRVSRSSAICGSGNKKPRQQLNENTNFIDGSPIYGSSIKDNEKFREGRTGFLKLQKFNGMNTLPFDAKKCENKEKCTVIFLAGDSRVNLFMGLSSFHIILAKEHNRIAKQLQSLNPHWNGDRLFMEARKIVGAQIQAITYREYLPKILGSSFASTVGEYNGYDANIDPTLANEFNSGAFRFGHGMIQDFYPHLNSNNQNTSFGGYQFGEGTLRSDLLLFEGGVDPVLRGMMLTRLKRPQRLTPAVTEKMFGNTDLGTINIQRGRDHGLPPYVKFRHLCGMTPATSFHHFAGEILSTKARDKLKSMYESPDKVDFFVGAMMEDPVVKGLIGPTLACIIGPQFQRLRDGDRFYYENPGIFTRSQLKEIRKSSLARILCDNGDNIESVPREALRIGPLIPCSQIPQMNLTMWKE</sequence>
<keyword evidence="3" id="KW-0575">Peroxidase</keyword>
<dbReference type="GO" id="GO:0006979">
    <property type="term" value="P:response to oxidative stress"/>
    <property type="evidence" value="ECO:0007669"/>
    <property type="project" value="InterPro"/>
</dbReference>
<keyword evidence="7" id="KW-0349">Heme</keyword>
<gene>
    <name evidence="8" type="ORF">DME_LOCUS5486</name>
</gene>
<keyword evidence="7" id="KW-0408">Iron</keyword>
<dbReference type="PRINTS" id="PR00457">
    <property type="entry name" value="ANPEROXIDASE"/>
</dbReference>
<evidence type="ECO:0000256" key="4">
    <source>
        <dbReference type="ARBA" id="ARBA00022723"/>
    </source>
</evidence>
<dbReference type="GO" id="GO:0005615">
    <property type="term" value="C:extracellular space"/>
    <property type="evidence" value="ECO:0007669"/>
    <property type="project" value="TreeGrafter"/>
</dbReference>
<dbReference type="GO" id="GO:0140825">
    <property type="term" value="F:lactoperoxidase activity"/>
    <property type="evidence" value="ECO:0007669"/>
    <property type="project" value="UniProtKB-EC"/>
</dbReference>
<dbReference type="CDD" id="cd09823">
    <property type="entry name" value="peroxinectin_like"/>
    <property type="match status" value="1"/>
</dbReference>
<evidence type="ECO:0000256" key="3">
    <source>
        <dbReference type="ARBA" id="ARBA00022559"/>
    </source>
</evidence>
<keyword evidence="5" id="KW-0732">Signal</keyword>
<organism evidence="9 11">
    <name type="scientific">Dracunculus medinensis</name>
    <name type="common">Guinea worm</name>
    <dbReference type="NCBI Taxonomy" id="318479"/>
    <lineage>
        <taxon>Eukaryota</taxon>
        <taxon>Metazoa</taxon>
        <taxon>Ecdysozoa</taxon>
        <taxon>Nematoda</taxon>
        <taxon>Chromadorea</taxon>
        <taxon>Rhabditida</taxon>
        <taxon>Spirurina</taxon>
        <taxon>Dracunculoidea</taxon>
        <taxon>Dracunculidae</taxon>
        <taxon>Dracunculus</taxon>
    </lineage>
</organism>
<dbReference type="WBParaSite" id="DME_0000112601-mRNA-1">
    <property type="protein sequence ID" value="DME_0000112601-mRNA-1"/>
    <property type="gene ID" value="DME_0000112601"/>
</dbReference>
<evidence type="ECO:0000313" key="9">
    <source>
        <dbReference type="Proteomes" id="UP000038040"/>
    </source>
</evidence>
<dbReference type="PANTHER" id="PTHR11475:SF85">
    <property type="entry name" value="SHKT DOMAIN-CONTAINING PROTEIN"/>
    <property type="match status" value="1"/>
</dbReference>
<evidence type="ECO:0000256" key="2">
    <source>
        <dbReference type="ARBA" id="ARBA00012313"/>
    </source>
</evidence>
<evidence type="ECO:0000256" key="7">
    <source>
        <dbReference type="PIRSR" id="PIRSR619791-2"/>
    </source>
</evidence>
<dbReference type="InterPro" id="IPR010255">
    <property type="entry name" value="Haem_peroxidase_sf"/>
</dbReference>
<keyword evidence="3" id="KW-0560">Oxidoreductase</keyword>
<dbReference type="Pfam" id="PF03098">
    <property type="entry name" value="An_peroxidase"/>
    <property type="match status" value="1"/>
</dbReference>
<proteinExistence type="predicted"/>
<evidence type="ECO:0000256" key="6">
    <source>
        <dbReference type="ARBA" id="ARBA00023157"/>
    </source>
</evidence>
<reference evidence="11" key="1">
    <citation type="submission" date="2016-04" db="UniProtKB">
        <authorList>
            <consortium name="WormBaseParasite"/>
        </authorList>
    </citation>
    <scope>IDENTIFICATION</scope>
</reference>
<dbReference type="PANTHER" id="PTHR11475">
    <property type="entry name" value="OXIDASE/PEROXIDASE"/>
    <property type="match status" value="1"/>
</dbReference>
<dbReference type="STRING" id="318479.A0A158Q2Y6"/>
<evidence type="ECO:0000256" key="5">
    <source>
        <dbReference type="ARBA" id="ARBA00022729"/>
    </source>
</evidence>
<dbReference type="GO" id="GO:0020037">
    <property type="term" value="F:heme binding"/>
    <property type="evidence" value="ECO:0007669"/>
    <property type="project" value="InterPro"/>
</dbReference>
<accession>A0A158Q2Y6</accession>
<dbReference type="Proteomes" id="UP000274756">
    <property type="component" value="Unassembled WGS sequence"/>
</dbReference>
<dbReference type="SUPFAM" id="SSF48113">
    <property type="entry name" value="Heme-dependent peroxidases"/>
    <property type="match status" value="1"/>
</dbReference>
<dbReference type="Proteomes" id="UP000038040">
    <property type="component" value="Unplaced"/>
</dbReference>
<evidence type="ECO:0000313" key="8">
    <source>
        <dbReference type="EMBL" id="VDN55513.1"/>
    </source>
</evidence>
<dbReference type="PROSITE" id="PS50292">
    <property type="entry name" value="PEROXIDASE_3"/>
    <property type="match status" value="1"/>
</dbReference>
<protein>
    <recommendedName>
        <fullName evidence="2">peroxidase</fullName>
        <ecNumber evidence="2">1.11.1.7</ecNumber>
    </recommendedName>
</protein>
<evidence type="ECO:0000256" key="1">
    <source>
        <dbReference type="ARBA" id="ARBA00000189"/>
    </source>
</evidence>
<evidence type="ECO:0000313" key="11">
    <source>
        <dbReference type="WBParaSite" id="DME_0000112601-mRNA-1"/>
    </source>
</evidence>
<feature type="binding site" description="axial binding residue" evidence="7">
    <location>
        <position position="398"/>
    </location>
    <ligand>
        <name>heme b</name>
        <dbReference type="ChEBI" id="CHEBI:60344"/>
    </ligand>
    <ligandPart>
        <name>Fe</name>
        <dbReference type="ChEBI" id="CHEBI:18248"/>
    </ligandPart>
</feature>
<dbReference type="InterPro" id="IPR019791">
    <property type="entry name" value="Haem_peroxidase_animal"/>
</dbReference>
<dbReference type="FunFam" id="1.10.640.10:FF:000007">
    <property type="entry name" value="Peroxidase mlt-7"/>
    <property type="match status" value="1"/>
</dbReference>
<keyword evidence="4 7" id="KW-0479">Metal-binding</keyword>
<dbReference type="GO" id="GO:0046872">
    <property type="term" value="F:metal ion binding"/>
    <property type="evidence" value="ECO:0007669"/>
    <property type="project" value="UniProtKB-KW"/>
</dbReference>
<dbReference type="EC" id="1.11.1.7" evidence="2"/>
<dbReference type="EMBL" id="UYYG01001152">
    <property type="protein sequence ID" value="VDN55513.1"/>
    <property type="molecule type" value="Genomic_DNA"/>
</dbReference>
<name>A0A158Q2Y6_DRAME</name>